<dbReference type="AlphaFoldDB" id="A0A0M0LS40"/>
<organism evidence="1 2">
    <name type="scientific">Chrysochromulina tobinii</name>
    <dbReference type="NCBI Taxonomy" id="1460289"/>
    <lineage>
        <taxon>Eukaryota</taxon>
        <taxon>Haptista</taxon>
        <taxon>Haptophyta</taxon>
        <taxon>Prymnesiophyceae</taxon>
        <taxon>Prymnesiales</taxon>
        <taxon>Chrysochromulinaceae</taxon>
        <taxon>Chrysochromulina</taxon>
    </lineage>
</organism>
<sequence>MEASVVSIEPKRILTRIEQCAADAAELPTLQASSGIASVVLDMIDLIVTPSTGIGATKTEINERSSPEAVTAYTAMLISEISTRIKERGDFESIANFSASGVPDVVAIRHKEAKLGFSGQFKVRVFAANAEYLQNTIACIAITTPSMASVECDYEIILPATAMPAKIVNALAAQTGGNLAGVKSILRRDRTRIGDKAVSYQFGMTQAQKDLVQARGYLVHLGQLGQFNPSPVVIRPTMETFFVYGTTGVASAELDLKPAVAEALGCSTDLVSTKGCSGANRAAGQVIAVTYPYSITTYDAVTMLLTIGCFKLVNPRVQGAKPLTLTLAATPPELERMIGIRFMPQITEKVEENEEVEIFEYAAPFI</sequence>
<evidence type="ECO:0000313" key="2">
    <source>
        <dbReference type="Proteomes" id="UP000037460"/>
    </source>
</evidence>
<gene>
    <name evidence="1" type="ORF">Ctob_013709</name>
</gene>
<protein>
    <submittedName>
        <fullName evidence="1">Uncharacterized protein</fullName>
    </submittedName>
</protein>
<reference evidence="2" key="1">
    <citation type="journal article" date="2015" name="PLoS Genet.">
        <title>Genome Sequence and Transcriptome Analyses of Chrysochromulina tobin: Metabolic Tools for Enhanced Algal Fitness in the Prominent Order Prymnesiales (Haptophyceae).</title>
        <authorList>
            <person name="Hovde B.T."/>
            <person name="Deodato C.R."/>
            <person name="Hunsperger H.M."/>
            <person name="Ryken S.A."/>
            <person name="Yost W."/>
            <person name="Jha R.K."/>
            <person name="Patterson J."/>
            <person name="Monnat R.J. Jr."/>
            <person name="Barlow S.B."/>
            <person name="Starkenburg S.R."/>
            <person name="Cattolico R.A."/>
        </authorList>
    </citation>
    <scope>NUCLEOTIDE SEQUENCE</scope>
    <source>
        <strain evidence="2">CCMP291</strain>
    </source>
</reference>
<evidence type="ECO:0000313" key="1">
    <source>
        <dbReference type="EMBL" id="KOO53543.1"/>
    </source>
</evidence>
<proteinExistence type="predicted"/>
<dbReference type="Proteomes" id="UP000037460">
    <property type="component" value="Unassembled WGS sequence"/>
</dbReference>
<accession>A0A0M0LS40</accession>
<comment type="caution">
    <text evidence="1">The sequence shown here is derived from an EMBL/GenBank/DDBJ whole genome shotgun (WGS) entry which is preliminary data.</text>
</comment>
<feature type="non-terminal residue" evidence="1">
    <location>
        <position position="366"/>
    </location>
</feature>
<keyword evidence="2" id="KW-1185">Reference proteome</keyword>
<dbReference type="EMBL" id="JWZX01000185">
    <property type="protein sequence ID" value="KOO53543.1"/>
    <property type="molecule type" value="Genomic_DNA"/>
</dbReference>
<name>A0A0M0LS40_9EUKA</name>